<name>A0A1E3NES4_9ASCO</name>
<dbReference type="PANTHER" id="PTHR13191">
    <property type="entry name" value="RIBOSOMAL RNA PROCESSING PROTEIN 7-RELATED"/>
    <property type="match status" value="1"/>
</dbReference>
<dbReference type="Gene3D" id="6.10.250.1770">
    <property type="match status" value="1"/>
</dbReference>
<dbReference type="GO" id="GO:0032040">
    <property type="term" value="C:small-subunit processome"/>
    <property type="evidence" value="ECO:0007669"/>
    <property type="project" value="EnsemblFungi"/>
</dbReference>
<evidence type="ECO:0000313" key="5">
    <source>
        <dbReference type="EMBL" id="ODQ44619.1"/>
    </source>
</evidence>
<evidence type="ECO:0008006" key="7">
    <source>
        <dbReference type="Google" id="ProtNLM"/>
    </source>
</evidence>
<dbReference type="EMBL" id="KV454006">
    <property type="protein sequence ID" value="ODQ44619.1"/>
    <property type="molecule type" value="Genomic_DNA"/>
</dbReference>
<feature type="domain" description="Rrp7 RRM-like N-terminal" evidence="4">
    <location>
        <begin position="8"/>
        <end position="171"/>
    </location>
</feature>
<dbReference type="InterPro" id="IPR040447">
    <property type="entry name" value="RRM_Rrp7"/>
</dbReference>
<dbReference type="GO" id="GO:0019843">
    <property type="term" value="F:rRNA binding"/>
    <property type="evidence" value="ECO:0007669"/>
    <property type="project" value="EnsemblFungi"/>
</dbReference>
<evidence type="ECO:0000256" key="2">
    <source>
        <dbReference type="SAM" id="MobiDB-lite"/>
    </source>
</evidence>
<keyword evidence="6" id="KW-1185">Reference proteome</keyword>
<evidence type="ECO:0000259" key="4">
    <source>
        <dbReference type="Pfam" id="PF17799"/>
    </source>
</evidence>
<comment type="similarity">
    <text evidence="1">Belongs to the RRP7 family.</text>
</comment>
<reference evidence="5 6" key="1">
    <citation type="journal article" date="2016" name="Proc. Natl. Acad. Sci. U.S.A.">
        <title>Comparative genomics of biotechnologically important yeasts.</title>
        <authorList>
            <person name="Riley R."/>
            <person name="Haridas S."/>
            <person name="Wolfe K.H."/>
            <person name="Lopes M.R."/>
            <person name="Hittinger C.T."/>
            <person name="Goeker M."/>
            <person name="Salamov A.A."/>
            <person name="Wisecaver J.H."/>
            <person name="Long T.M."/>
            <person name="Calvey C.H."/>
            <person name="Aerts A.L."/>
            <person name="Barry K.W."/>
            <person name="Choi C."/>
            <person name="Clum A."/>
            <person name="Coughlan A.Y."/>
            <person name="Deshpande S."/>
            <person name="Douglass A.P."/>
            <person name="Hanson S.J."/>
            <person name="Klenk H.-P."/>
            <person name="LaButti K.M."/>
            <person name="Lapidus A."/>
            <person name="Lindquist E.A."/>
            <person name="Lipzen A.M."/>
            <person name="Meier-Kolthoff J.P."/>
            <person name="Ohm R.A."/>
            <person name="Otillar R.P."/>
            <person name="Pangilinan J.L."/>
            <person name="Peng Y."/>
            <person name="Rokas A."/>
            <person name="Rosa C.A."/>
            <person name="Scheuner C."/>
            <person name="Sibirny A.A."/>
            <person name="Slot J.C."/>
            <person name="Stielow J.B."/>
            <person name="Sun H."/>
            <person name="Kurtzman C.P."/>
            <person name="Blackwell M."/>
            <person name="Grigoriev I.V."/>
            <person name="Jeffries T.W."/>
        </authorList>
    </citation>
    <scope>NUCLEOTIDE SEQUENCE [LARGE SCALE GENOMIC DNA]</scope>
    <source>
        <strain evidence="5 6">NRRL Y-2026</strain>
    </source>
</reference>
<dbReference type="GO" id="GO:0042790">
    <property type="term" value="P:nucleolar large rRNA transcription by RNA polymerase I"/>
    <property type="evidence" value="ECO:0007669"/>
    <property type="project" value="EnsemblFungi"/>
</dbReference>
<dbReference type="Pfam" id="PF12923">
    <property type="entry name" value="RRP7"/>
    <property type="match status" value="1"/>
</dbReference>
<dbReference type="GO" id="GO:0032545">
    <property type="term" value="C:CURI complex"/>
    <property type="evidence" value="ECO:0007669"/>
    <property type="project" value="EnsemblFungi"/>
</dbReference>
<dbReference type="GeneID" id="30181425"/>
<dbReference type="OrthoDB" id="5390at2759"/>
<evidence type="ECO:0000256" key="1">
    <source>
        <dbReference type="ARBA" id="ARBA00006110"/>
    </source>
</evidence>
<organism evidence="5 6">
    <name type="scientific">Pichia membranifaciens NRRL Y-2026</name>
    <dbReference type="NCBI Taxonomy" id="763406"/>
    <lineage>
        <taxon>Eukaryota</taxon>
        <taxon>Fungi</taxon>
        <taxon>Dikarya</taxon>
        <taxon>Ascomycota</taxon>
        <taxon>Saccharomycotina</taxon>
        <taxon>Pichiomycetes</taxon>
        <taxon>Pichiales</taxon>
        <taxon>Pichiaceae</taxon>
        <taxon>Pichia</taxon>
    </lineage>
</organism>
<protein>
    <recommendedName>
        <fullName evidence="7">Ribosomal RNA-processing protein 7 C-terminal domain-containing protein</fullName>
    </recommendedName>
</protein>
<dbReference type="Pfam" id="PF17799">
    <property type="entry name" value="RRM_Rrp7"/>
    <property type="match status" value="1"/>
</dbReference>
<evidence type="ECO:0000313" key="6">
    <source>
        <dbReference type="Proteomes" id="UP000094455"/>
    </source>
</evidence>
<dbReference type="RefSeq" id="XP_019015732.1">
    <property type="nucleotide sequence ID" value="XM_019164738.1"/>
</dbReference>
<dbReference type="PANTHER" id="PTHR13191:SF0">
    <property type="entry name" value="RIBOSOMAL RNA-PROCESSING PROTEIN 7 HOMOLOG A-RELATED"/>
    <property type="match status" value="1"/>
</dbReference>
<dbReference type="InterPro" id="IPR024326">
    <property type="entry name" value="RRP7_C"/>
</dbReference>
<dbReference type="GO" id="GO:0034456">
    <property type="term" value="C:UTP-C complex"/>
    <property type="evidence" value="ECO:0007669"/>
    <property type="project" value="EnsemblFungi"/>
</dbReference>
<feature type="region of interest" description="Disordered" evidence="2">
    <location>
        <begin position="276"/>
        <end position="297"/>
    </location>
</feature>
<dbReference type="AlphaFoldDB" id="A0A1E3NES4"/>
<dbReference type="GO" id="GO:0000028">
    <property type="term" value="P:ribosomal small subunit assembly"/>
    <property type="evidence" value="ECO:0007669"/>
    <property type="project" value="EnsemblFungi"/>
</dbReference>
<dbReference type="GO" id="GO:0060962">
    <property type="term" value="P:regulation of ribosomal protein gene transcription by RNA polymerase II"/>
    <property type="evidence" value="ECO:0007669"/>
    <property type="project" value="EnsemblFungi"/>
</dbReference>
<feature type="compositionally biased region" description="Basic residues" evidence="2">
    <location>
        <begin position="287"/>
        <end position="297"/>
    </location>
</feature>
<feature type="domain" description="Ribosomal RNA-processing protein 7 C-terminal" evidence="3">
    <location>
        <begin position="177"/>
        <end position="297"/>
    </location>
</feature>
<gene>
    <name evidence="5" type="ORF">PICMEDRAFT_74336</name>
</gene>
<feature type="compositionally biased region" description="Basic and acidic residues" evidence="2">
    <location>
        <begin position="277"/>
        <end position="286"/>
    </location>
</feature>
<dbReference type="InterPro" id="IPR040446">
    <property type="entry name" value="RRP7"/>
</dbReference>
<accession>A0A1E3NES4</accession>
<dbReference type="GO" id="GO:0006364">
    <property type="term" value="P:rRNA processing"/>
    <property type="evidence" value="ECO:0007669"/>
    <property type="project" value="EnsemblFungi"/>
</dbReference>
<dbReference type="Proteomes" id="UP000094455">
    <property type="component" value="Unassembled WGS sequence"/>
</dbReference>
<proteinExistence type="inferred from homology"/>
<sequence>MPVDLTPIKGFLPLPIAIPAVANLPPSTHLCYIKPHMSKDPSEQADTTKSLFLINPLPLWTLDNVKKLFRQVNNASHIEKILIREAIDTSRVSSNGSGVNYDLHINLSKLTNEDYGCELEESERLPFGSSVITFLDRDGLELFLSSVKKIKKALEWDVTNSSSETGLQRYTRIPYVIDRKVAEKEVAKTLIDFQQREKKAEVEVQNMREIVDEDGFTLVVGSQKKTKSDILGSMKKLSDLEKDEAHVKKNKKKEKKDFYRFQIRERKKQEMNQLLSKFKEDQERVKQMRQKRRFRPY</sequence>
<dbReference type="STRING" id="763406.A0A1E3NES4"/>
<evidence type="ECO:0000259" key="3">
    <source>
        <dbReference type="Pfam" id="PF12923"/>
    </source>
</evidence>